<gene>
    <name evidence="1" type="ORF">RCL2_001261000</name>
</gene>
<sequence>MHIFFTVPTKGGTVLWSYFVITHLQLAYSEELLPPSSLLIRDVKKERSFEKLGEILSHDILSKPWPFEKAEKIRRIERTYEDDLCLRNGRQEHAIRSKLERNIAFKNWTYGHVINKPAFIDSLRDIACWWPREQQYEKFQACNIRFHLRVQGRFRSIISEILGIDPTDPQMLHEQYCEMLNWKCMKELHETVSDDLEWKKFLYGDNDIENGILQMLVF</sequence>
<dbReference type="AlphaFoldDB" id="A0A8H3QLM1"/>
<proteinExistence type="predicted"/>
<dbReference type="EMBL" id="BLAL01000156">
    <property type="protein sequence ID" value="GES85505.1"/>
    <property type="molecule type" value="Genomic_DNA"/>
</dbReference>
<comment type="caution">
    <text evidence="1">The sequence shown here is derived from an EMBL/GenBank/DDBJ whole genome shotgun (WGS) entry which is preliminary data.</text>
</comment>
<name>A0A8H3QLM1_9GLOM</name>
<dbReference type="Proteomes" id="UP000615446">
    <property type="component" value="Unassembled WGS sequence"/>
</dbReference>
<evidence type="ECO:0000313" key="2">
    <source>
        <dbReference type="Proteomes" id="UP000615446"/>
    </source>
</evidence>
<accession>A0A8H3QLM1</accession>
<reference evidence="1" key="1">
    <citation type="submission" date="2019-10" db="EMBL/GenBank/DDBJ databases">
        <title>Conservation and host-specific expression of non-tandemly repeated heterogenous ribosome RNA gene in arbuscular mycorrhizal fungi.</title>
        <authorList>
            <person name="Maeda T."/>
            <person name="Kobayashi Y."/>
            <person name="Nakagawa T."/>
            <person name="Ezawa T."/>
            <person name="Yamaguchi K."/>
            <person name="Bino T."/>
            <person name="Nishimoto Y."/>
            <person name="Shigenobu S."/>
            <person name="Kawaguchi M."/>
        </authorList>
    </citation>
    <scope>NUCLEOTIDE SEQUENCE</scope>
    <source>
        <strain evidence="1">HR1</strain>
    </source>
</reference>
<evidence type="ECO:0000313" key="1">
    <source>
        <dbReference type="EMBL" id="GES85505.1"/>
    </source>
</evidence>
<organism evidence="1 2">
    <name type="scientific">Rhizophagus clarus</name>
    <dbReference type="NCBI Taxonomy" id="94130"/>
    <lineage>
        <taxon>Eukaryota</taxon>
        <taxon>Fungi</taxon>
        <taxon>Fungi incertae sedis</taxon>
        <taxon>Mucoromycota</taxon>
        <taxon>Glomeromycotina</taxon>
        <taxon>Glomeromycetes</taxon>
        <taxon>Glomerales</taxon>
        <taxon>Glomeraceae</taxon>
        <taxon>Rhizophagus</taxon>
    </lineage>
</organism>
<protein>
    <submittedName>
        <fullName evidence="1">Signal recognition particle, alpha subunit, N-terminal-domain-containing protein</fullName>
    </submittedName>
</protein>